<evidence type="ECO:0000313" key="2">
    <source>
        <dbReference type="Proteomes" id="UP000320762"/>
    </source>
</evidence>
<dbReference type="Proteomes" id="UP000320762">
    <property type="component" value="Unassembled WGS sequence"/>
</dbReference>
<comment type="caution">
    <text evidence="1">The sequence shown here is derived from an EMBL/GenBank/DDBJ whole genome shotgun (WGS) entry which is preliminary data.</text>
</comment>
<gene>
    <name evidence="1" type="ORF">BD626DRAFT_485153</name>
</gene>
<organism evidence="1 2">
    <name type="scientific">Schizophyllum amplum</name>
    <dbReference type="NCBI Taxonomy" id="97359"/>
    <lineage>
        <taxon>Eukaryota</taxon>
        <taxon>Fungi</taxon>
        <taxon>Dikarya</taxon>
        <taxon>Basidiomycota</taxon>
        <taxon>Agaricomycotina</taxon>
        <taxon>Agaricomycetes</taxon>
        <taxon>Agaricomycetidae</taxon>
        <taxon>Agaricales</taxon>
        <taxon>Schizophyllaceae</taxon>
        <taxon>Schizophyllum</taxon>
    </lineage>
</organism>
<sequence>MPSSPRKPHSFSYPLTDVYTAHIHELLVIVFVTIGLSTSIDWPFDEVRFVEISSPRRTRF</sequence>
<proteinExistence type="predicted"/>
<dbReference type="AlphaFoldDB" id="A0A550CQZ3"/>
<evidence type="ECO:0000313" key="1">
    <source>
        <dbReference type="EMBL" id="TRM67216.1"/>
    </source>
</evidence>
<reference evidence="1 2" key="1">
    <citation type="journal article" date="2019" name="New Phytol.">
        <title>Comparative genomics reveals unique wood-decay strategies and fruiting body development in the Schizophyllaceae.</title>
        <authorList>
            <person name="Almasi E."/>
            <person name="Sahu N."/>
            <person name="Krizsan K."/>
            <person name="Balint B."/>
            <person name="Kovacs G.M."/>
            <person name="Kiss B."/>
            <person name="Cseklye J."/>
            <person name="Drula E."/>
            <person name="Henrissat B."/>
            <person name="Nagy I."/>
            <person name="Chovatia M."/>
            <person name="Adam C."/>
            <person name="LaButti K."/>
            <person name="Lipzen A."/>
            <person name="Riley R."/>
            <person name="Grigoriev I.V."/>
            <person name="Nagy L.G."/>
        </authorList>
    </citation>
    <scope>NUCLEOTIDE SEQUENCE [LARGE SCALE GENOMIC DNA]</scope>
    <source>
        <strain evidence="1 2">NL-1724</strain>
    </source>
</reference>
<name>A0A550CQZ3_9AGAR</name>
<dbReference type="EMBL" id="VDMD01000003">
    <property type="protein sequence ID" value="TRM67216.1"/>
    <property type="molecule type" value="Genomic_DNA"/>
</dbReference>
<protein>
    <submittedName>
        <fullName evidence="1">Uncharacterized protein</fullName>
    </submittedName>
</protein>
<accession>A0A550CQZ3</accession>
<keyword evidence="2" id="KW-1185">Reference proteome</keyword>